<name>A0AAD5ZLQ8_9POAL</name>
<comment type="subunit">
    <text evidence="2">Homotrimer.</text>
</comment>
<evidence type="ECO:0000256" key="2">
    <source>
        <dbReference type="ARBA" id="ARBA00011233"/>
    </source>
</evidence>
<dbReference type="GO" id="GO:0003700">
    <property type="term" value="F:DNA-binding transcription factor activity"/>
    <property type="evidence" value="ECO:0007669"/>
    <property type="project" value="InterPro"/>
</dbReference>
<dbReference type="PANTHER" id="PTHR10015:SF285">
    <property type="entry name" value="HEAT STRESS TRANSCRIPTION FACTOR B-3"/>
    <property type="match status" value="1"/>
</dbReference>
<evidence type="ECO:0000256" key="4">
    <source>
        <dbReference type="ARBA" id="ARBA00023015"/>
    </source>
</evidence>
<dbReference type="InterPro" id="IPR036388">
    <property type="entry name" value="WH-like_DNA-bd_sf"/>
</dbReference>
<evidence type="ECO:0000256" key="8">
    <source>
        <dbReference type="ARBA" id="ARBA00023242"/>
    </source>
</evidence>
<feature type="domain" description="HSF-type DNA-binding" evidence="12">
    <location>
        <begin position="138"/>
        <end position="162"/>
    </location>
</feature>
<keyword evidence="14" id="KW-1185">Reference proteome</keyword>
<comment type="subcellular location">
    <subcellularLocation>
        <location evidence="1">Nucleus</location>
    </subcellularLocation>
</comment>
<keyword evidence="4" id="KW-0805">Transcription regulation</keyword>
<dbReference type="PROSITE" id="PS00434">
    <property type="entry name" value="HSF_DOMAIN"/>
    <property type="match status" value="1"/>
</dbReference>
<feature type="compositionally biased region" description="Low complexity" evidence="11">
    <location>
        <begin position="205"/>
        <end position="224"/>
    </location>
</feature>
<evidence type="ECO:0000256" key="5">
    <source>
        <dbReference type="ARBA" id="ARBA00023016"/>
    </source>
</evidence>
<sequence>MNDQDGLTTNQRSYSRHSDCCHVSPEIPRSVANLLISPEIKPFNNPKPSPSLIPSRLSLAQLINATLNSLPCFVSTILFSPCKFPHCLMAKRGVGPAPFLMKTHHMVEAAATDDVISWGDNGRSFIVRKPVEFARDLLPVHFKHNNFSSFVRQLNTYGFRKVVPDKWEFANEHFRKGEPHLLGNIRRRKIAPPSNGKANSNQSVLLPSTTTTSSTTSSPLSSPSHELVALTNENEQLKKDNETLSSELAVAKKRCVELLGFLSKFVDVKELDFRILMEGDGSSVAQEVKEEVEEECPDFKLFGVRLKGVCGKKRVLSEDTDTCSGVAERPMKIGFNSQWMGSVPVARMQHSSGKVCH</sequence>
<evidence type="ECO:0000256" key="6">
    <source>
        <dbReference type="ARBA" id="ARBA00023125"/>
    </source>
</evidence>
<dbReference type="Proteomes" id="UP001210211">
    <property type="component" value="Unassembled WGS sequence"/>
</dbReference>
<evidence type="ECO:0000313" key="14">
    <source>
        <dbReference type="Proteomes" id="UP001210211"/>
    </source>
</evidence>
<evidence type="ECO:0000256" key="10">
    <source>
        <dbReference type="SAM" id="Coils"/>
    </source>
</evidence>
<dbReference type="GO" id="GO:0000978">
    <property type="term" value="F:RNA polymerase II cis-regulatory region sequence-specific DNA binding"/>
    <property type="evidence" value="ECO:0007669"/>
    <property type="project" value="TreeGrafter"/>
</dbReference>
<comment type="caution">
    <text evidence="13">The sequence shown here is derived from an EMBL/GenBank/DDBJ whole genome shotgun (WGS) entry which is preliminary data.</text>
</comment>
<dbReference type="Pfam" id="PF00447">
    <property type="entry name" value="HSF_DNA-bind"/>
    <property type="match status" value="1"/>
</dbReference>
<evidence type="ECO:0000256" key="3">
    <source>
        <dbReference type="ARBA" id="ARBA00022553"/>
    </source>
</evidence>
<dbReference type="AlphaFoldDB" id="A0AAD5ZLQ8"/>
<dbReference type="GO" id="GO:0006357">
    <property type="term" value="P:regulation of transcription by RNA polymerase II"/>
    <property type="evidence" value="ECO:0007669"/>
    <property type="project" value="TreeGrafter"/>
</dbReference>
<dbReference type="PRINTS" id="PR00056">
    <property type="entry name" value="HSFDOMAIN"/>
</dbReference>
<feature type="coiled-coil region" evidence="10">
    <location>
        <begin position="227"/>
        <end position="254"/>
    </location>
</feature>
<comment type="similarity">
    <text evidence="9">Belongs to the HSF family.</text>
</comment>
<keyword evidence="3" id="KW-0597">Phosphoprotein</keyword>
<evidence type="ECO:0000256" key="11">
    <source>
        <dbReference type="SAM" id="MobiDB-lite"/>
    </source>
</evidence>
<dbReference type="EMBL" id="JAMRDG010000001">
    <property type="protein sequence ID" value="KAJ3700246.1"/>
    <property type="molecule type" value="Genomic_DNA"/>
</dbReference>
<keyword evidence="7" id="KW-0804">Transcription</keyword>
<dbReference type="SMART" id="SM00415">
    <property type="entry name" value="HSF"/>
    <property type="match status" value="1"/>
</dbReference>
<accession>A0AAD5ZLQ8</accession>
<keyword evidence="6" id="KW-0238">DNA-binding</keyword>
<dbReference type="InterPro" id="IPR000232">
    <property type="entry name" value="HSF_DNA-bd"/>
</dbReference>
<evidence type="ECO:0000259" key="12">
    <source>
        <dbReference type="PROSITE" id="PS00434"/>
    </source>
</evidence>
<keyword evidence="8" id="KW-0539">Nucleus</keyword>
<proteinExistence type="inferred from homology"/>
<evidence type="ECO:0000256" key="1">
    <source>
        <dbReference type="ARBA" id="ARBA00004123"/>
    </source>
</evidence>
<dbReference type="InterPro" id="IPR036390">
    <property type="entry name" value="WH_DNA-bd_sf"/>
</dbReference>
<evidence type="ECO:0000313" key="13">
    <source>
        <dbReference type="EMBL" id="KAJ3700246.1"/>
    </source>
</evidence>
<keyword evidence="10" id="KW-0175">Coiled coil</keyword>
<dbReference type="FunFam" id="1.10.10.10:FF:000037">
    <property type="entry name" value="Heat stress transcription factor B-4"/>
    <property type="match status" value="1"/>
</dbReference>
<dbReference type="Gene3D" id="1.10.10.10">
    <property type="entry name" value="Winged helix-like DNA-binding domain superfamily/Winged helix DNA-binding domain"/>
    <property type="match status" value="1"/>
</dbReference>
<reference evidence="13 14" key="1">
    <citation type="journal article" date="2022" name="Cell">
        <title>Repeat-based holocentromeres influence genome architecture and karyotype evolution.</title>
        <authorList>
            <person name="Hofstatter P.G."/>
            <person name="Thangavel G."/>
            <person name="Lux T."/>
            <person name="Neumann P."/>
            <person name="Vondrak T."/>
            <person name="Novak P."/>
            <person name="Zhang M."/>
            <person name="Costa L."/>
            <person name="Castellani M."/>
            <person name="Scott A."/>
            <person name="Toegelov H."/>
            <person name="Fuchs J."/>
            <person name="Mata-Sucre Y."/>
            <person name="Dias Y."/>
            <person name="Vanzela A.L.L."/>
            <person name="Huettel B."/>
            <person name="Almeida C.C.S."/>
            <person name="Simkova H."/>
            <person name="Souza G."/>
            <person name="Pedrosa-Harand A."/>
            <person name="Macas J."/>
            <person name="Mayer K.F.X."/>
            <person name="Houben A."/>
            <person name="Marques A."/>
        </authorList>
    </citation>
    <scope>NUCLEOTIDE SEQUENCE [LARGE SCALE GENOMIC DNA]</scope>
    <source>
        <strain evidence="13">RhyTen1mFocal</strain>
    </source>
</reference>
<protein>
    <recommendedName>
        <fullName evidence="12">HSF-type DNA-binding domain-containing protein</fullName>
    </recommendedName>
</protein>
<dbReference type="PANTHER" id="PTHR10015">
    <property type="entry name" value="HEAT SHOCK TRANSCRIPTION FACTOR"/>
    <property type="match status" value="1"/>
</dbReference>
<evidence type="ECO:0000256" key="9">
    <source>
        <dbReference type="RuleBase" id="RU004020"/>
    </source>
</evidence>
<dbReference type="GO" id="GO:0005634">
    <property type="term" value="C:nucleus"/>
    <property type="evidence" value="ECO:0007669"/>
    <property type="project" value="UniProtKB-SubCell"/>
</dbReference>
<feature type="region of interest" description="Disordered" evidence="11">
    <location>
        <begin position="190"/>
        <end position="226"/>
    </location>
</feature>
<keyword evidence="5" id="KW-0346">Stress response</keyword>
<organism evidence="13 14">
    <name type="scientific">Rhynchospora tenuis</name>
    <dbReference type="NCBI Taxonomy" id="198213"/>
    <lineage>
        <taxon>Eukaryota</taxon>
        <taxon>Viridiplantae</taxon>
        <taxon>Streptophyta</taxon>
        <taxon>Embryophyta</taxon>
        <taxon>Tracheophyta</taxon>
        <taxon>Spermatophyta</taxon>
        <taxon>Magnoliopsida</taxon>
        <taxon>Liliopsida</taxon>
        <taxon>Poales</taxon>
        <taxon>Cyperaceae</taxon>
        <taxon>Cyperoideae</taxon>
        <taxon>Rhynchosporeae</taxon>
        <taxon>Rhynchospora</taxon>
    </lineage>
</organism>
<gene>
    <name evidence="13" type="ORF">LUZ61_003951</name>
</gene>
<evidence type="ECO:0000256" key="7">
    <source>
        <dbReference type="ARBA" id="ARBA00023163"/>
    </source>
</evidence>
<dbReference type="SUPFAM" id="SSF46785">
    <property type="entry name" value="Winged helix' DNA-binding domain"/>
    <property type="match status" value="1"/>
</dbReference>